<evidence type="ECO:0000313" key="2">
    <source>
        <dbReference type="Proteomes" id="UP000005801"/>
    </source>
</evidence>
<keyword evidence="2" id="KW-1185">Reference proteome</keyword>
<evidence type="ECO:0000313" key="1">
    <source>
        <dbReference type="EMBL" id="EDM73909.1"/>
    </source>
</evidence>
<name>A6GJP7_9BACT</name>
<reference evidence="1 2" key="1">
    <citation type="submission" date="2007-06" db="EMBL/GenBank/DDBJ databases">
        <authorList>
            <person name="Shimkets L."/>
            <person name="Ferriera S."/>
            <person name="Johnson J."/>
            <person name="Kravitz S."/>
            <person name="Beeson K."/>
            <person name="Sutton G."/>
            <person name="Rogers Y.-H."/>
            <person name="Friedman R."/>
            <person name="Frazier M."/>
            <person name="Venter J.C."/>
        </authorList>
    </citation>
    <scope>NUCLEOTIDE SEQUENCE [LARGE SCALE GENOMIC DNA]</scope>
    <source>
        <strain evidence="1 2">SIR-1</strain>
    </source>
</reference>
<comment type="caution">
    <text evidence="1">The sequence shown here is derived from an EMBL/GenBank/DDBJ whole genome shotgun (WGS) entry which is preliminary data.</text>
</comment>
<dbReference type="AlphaFoldDB" id="A6GJP7"/>
<dbReference type="Proteomes" id="UP000005801">
    <property type="component" value="Unassembled WGS sequence"/>
</dbReference>
<proteinExistence type="predicted"/>
<protein>
    <submittedName>
        <fullName evidence="1">Uncharacterized protein</fullName>
    </submittedName>
</protein>
<accession>A6GJP7</accession>
<dbReference type="EMBL" id="ABCS01000163">
    <property type="protein sequence ID" value="EDM73909.1"/>
    <property type="molecule type" value="Genomic_DNA"/>
</dbReference>
<organism evidence="1 2">
    <name type="scientific">Plesiocystis pacifica SIR-1</name>
    <dbReference type="NCBI Taxonomy" id="391625"/>
    <lineage>
        <taxon>Bacteria</taxon>
        <taxon>Pseudomonadati</taxon>
        <taxon>Myxococcota</taxon>
        <taxon>Polyangia</taxon>
        <taxon>Nannocystales</taxon>
        <taxon>Nannocystaceae</taxon>
        <taxon>Plesiocystis</taxon>
    </lineage>
</organism>
<sequence>MGQLREGQVLEAAKRLHDSAAFCELGEDERVGRAHTSYLE</sequence>
<gene>
    <name evidence="1" type="ORF">PPSIR1_14675</name>
</gene>